<gene>
    <name evidence="2" type="ORF">A3860_23325</name>
</gene>
<dbReference type="EMBL" id="LVYD01000044">
    <property type="protein sequence ID" value="OQP63869.1"/>
    <property type="molecule type" value="Genomic_DNA"/>
</dbReference>
<accession>A0A1V9FZS1</accession>
<dbReference type="STRING" id="1703345.A3860_23325"/>
<evidence type="ECO:0000256" key="1">
    <source>
        <dbReference type="SAM" id="SignalP"/>
    </source>
</evidence>
<organism evidence="2 3">
    <name type="scientific">Niastella vici</name>
    <dbReference type="NCBI Taxonomy" id="1703345"/>
    <lineage>
        <taxon>Bacteria</taxon>
        <taxon>Pseudomonadati</taxon>
        <taxon>Bacteroidota</taxon>
        <taxon>Chitinophagia</taxon>
        <taxon>Chitinophagales</taxon>
        <taxon>Chitinophagaceae</taxon>
        <taxon>Niastella</taxon>
    </lineage>
</organism>
<dbReference type="AlphaFoldDB" id="A0A1V9FZS1"/>
<protein>
    <submittedName>
        <fullName evidence="2">Nicotinate-nucleotide adenylyltransferase</fullName>
    </submittedName>
</protein>
<dbReference type="Proteomes" id="UP000192796">
    <property type="component" value="Unassembled WGS sequence"/>
</dbReference>
<dbReference type="SUPFAM" id="SSF160574">
    <property type="entry name" value="BT0923-like"/>
    <property type="match status" value="1"/>
</dbReference>
<reference evidence="2 3" key="1">
    <citation type="submission" date="2016-03" db="EMBL/GenBank/DDBJ databases">
        <title>Niastella vici sp. nov., isolated from farmland soil.</title>
        <authorList>
            <person name="Chen L."/>
            <person name="Wang D."/>
            <person name="Yang S."/>
            <person name="Wang G."/>
        </authorList>
    </citation>
    <scope>NUCLEOTIDE SEQUENCE [LARGE SCALE GENOMIC DNA]</scope>
    <source>
        <strain evidence="2 3">DJ57</strain>
    </source>
</reference>
<evidence type="ECO:0000313" key="2">
    <source>
        <dbReference type="EMBL" id="OQP63869.1"/>
    </source>
</evidence>
<feature type="signal peptide" evidence="1">
    <location>
        <begin position="1"/>
        <end position="23"/>
    </location>
</feature>
<dbReference type="Gene3D" id="3.10.450.360">
    <property type="match status" value="1"/>
</dbReference>
<keyword evidence="3" id="KW-1185">Reference proteome</keyword>
<dbReference type="RefSeq" id="WP_081147533.1">
    <property type="nucleotide sequence ID" value="NZ_LVYD01000044.1"/>
</dbReference>
<comment type="caution">
    <text evidence="2">The sequence shown here is derived from an EMBL/GenBank/DDBJ whole genome shotgun (WGS) entry which is preliminary data.</text>
</comment>
<dbReference type="GO" id="GO:0016779">
    <property type="term" value="F:nucleotidyltransferase activity"/>
    <property type="evidence" value="ECO:0007669"/>
    <property type="project" value="UniProtKB-KW"/>
</dbReference>
<keyword evidence="2" id="KW-0548">Nucleotidyltransferase</keyword>
<sequence>MKHSISMLVAAIFALGYAVPVLAQEVLPEVTVVATNYKYLKSVGGKEVAQPVQTLQRTAAAYDVKKSEYYEDDYETYFVSFYIPDGEILAAYDKNGKLIRTAEKYKNVKLPAAVTNAVAKRFPNWKISNDTYQVIYYDEKGSNKKYKLLLENGDKRMKVKVNEAGEFF</sequence>
<dbReference type="OrthoDB" id="668160at2"/>
<evidence type="ECO:0000313" key="3">
    <source>
        <dbReference type="Proteomes" id="UP000192796"/>
    </source>
</evidence>
<feature type="chain" id="PRO_5012076833" evidence="1">
    <location>
        <begin position="24"/>
        <end position="168"/>
    </location>
</feature>
<keyword evidence="1" id="KW-0732">Signal</keyword>
<name>A0A1V9FZS1_9BACT</name>
<proteinExistence type="predicted"/>
<keyword evidence="2" id="KW-0808">Transferase</keyword>